<proteinExistence type="predicted"/>
<dbReference type="GO" id="GO:0016758">
    <property type="term" value="F:hexosyltransferase activity"/>
    <property type="evidence" value="ECO:0007669"/>
    <property type="project" value="UniProtKB-ARBA"/>
</dbReference>
<dbReference type="Pfam" id="PF06722">
    <property type="entry name" value="EryCIII-like_C"/>
    <property type="match status" value="1"/>
</dbReference>
<dbReference type="OrthoDB" id="5835829at2759"/>
<name>A0A9P8UJD7_9PEZI</name>
<dbReference type="Gene3D" id="3.40.50.2000">
    <property type="entry name" value="Glycogen Phosphorylase B"/>
    <property type="match status" value="2"/>
</dbReference>
<gene>
    <name evidence="3" type="ORF">BKA67DRAFT_659754</name>
</gene>
<sequence>MGAIRDSTLPRVLIVCHALSGHLVPLCGIANGLVKRGWEVSFLGPTAHRQRIEGAGADFIPLTGNANLNDRLYYENPSIPEYNSLHWVERALIDVRLQCLEPLTTQWDNVKAALVKLNQRVPQRRTVVIAEAFFYGIMPLKYGAPLPSGVKLPRTICVSVTVPAIRSIDLPPFAHTLPFDQSAESRELNAQLWEKRTHKMKLLTDLLDNKLFQAGATRKVNEPFLAGANYTCHESIMQLGVPGLEYPRCDWPSGFKFVGLVQGASTGTLPLDPAFSWWSELKQNSSLSRADPARKKVVLVAQGTVEINPNDLIIPTIQAFAGRDDVLVVAVLGWKDAKLSDFIKLPDNVRVADYLLYDAALEHSDVWVHNAGFGAVNHGVAHGVPMVAAGEGMDKGENSARVAWSGIGVNLGTAKPSVEQVRGGIEALFNDSNFKARSKSLQKQSRELDCITLIHDELSRLSD</sequence>
<organism evidence="3 4">
    <name type="scientific">Truncatella angustata</name>
    <dbReference type="NCBI Taxonomy" id="152316"/>
    <lineage>
        <taxon>Eukaryota</taxon>
        <taxon>Fungi</taxon>
        <taxon>Dikarya</taxon>
        <taxon>Ascomycota</taxon>
        <taxon>Pezizomycotina</taxon>
        <taxon>Sordariomycetes</taxon>
        <taxon>Xylariomycetidae</taxon>
        <taxon>Amphisphaeriales</taxon>
        <taxon>Sporocadaceae</taxon>
        <taxon>Truncatella</taxon>
    </lineage>
</organism>
<keyword evidence="1" id="KW-0808">Transferase</keyword>
<dbReference type="PANTHER" id="PTHR21015">
    <property type="entry name" value="UDP-N-ACETYLGLUCOSAMINE--N-ACETYLMURAMYL-(PENTAPEPTIDE) PYROPHOSPHORYL-UNDECAPRENOL N-ACETYLGLUCOSAMINE TRANSFERASE 1"/>
    <property type="match status" value="1"/>
</dbReference>
<dbReference type="CDD" id="cd03784">
    <property type="entry name" value="GT1_Gtf-like"/>
    <property type="match status" value="1"/>
</dbReference>
<dbReference type="PANTHER" id="PTHR21015:SF22">
    <property type="entry name" value="GLYCOSYLTRANSFERASE"/>
    <property type="match status" value="1"/>
</dbReference>
<dbReference type="EMBL" id="JAGPXC010000005">
    <property type="protein sequence ID" value="KAH6653113.1"/>
    <property type="molecule type" value="Genomic_DNA"/>
</dbReference>
<dbReference type="InterPro" id="IPR010610">
    <property type="entry name" value="EryCIII-like_C"/>
</dbReference>
<dbReference type="InterPro" id="IPR002213">
    <property type="entry name" value="UDP_glucos_trans"/>
</dbReference>
<keyword evidence="4" id="KW-1185">Reference proteome</keyword>
<comment type="caution">
    <text evidence="3">The sequence shown here is derived from an EMBL/GenBank/DDBJ whole genome shotgun (WGS) entry which is preliminary data.</text>
</comment>
<accession>A0A9P8UJD7</accession>
<dbReference type="GeneID" id="70136400"/>
<feature type="domain" description="Erythromycin biosynthesis protein CIII-like C-terminal" evidence="2">
    <location>
        <begin position="334"/>
        <end position="444"/>
    </location>
</feature>
<dbReference type="Proteomes" id="UP000758603">
    <property type="component" value="Unassembled WGS sequence"/>
</dbReference>
<dbReference type="RefSeq" id="XP_045957390.1">
    <property type="nucleotide sequence ID" value="XM_046107509.1"/>
</dbReference>
<dbReference type="SUPFAM" id="SSF53756">
    <property type="entry name" value="UDP-Glycosyltransferase/glycogen phosphorylase"/>
    <property type="match status" value="1"/>
</dbReference>
<evidence type="ECO:0000313" key="4">
    <source>
        <dbReference type="Proteomes" id="UP000758603"/>
    </source>
</evidence>
<evidence type="ECO:0000259" key="2">
    <source>
        <dbReference type="Pfam" id="PF06722"/>
    </source>
</evidence>
<reference evidence="3" key="1">
    <citation type="journal article" date="2021" name="Nat. Commun.">
        <title>Genetic determinants of endophytism in the Arabidopsis root mycobiome.</title>
        <authorList>
            <person name="Mesny F."/>
            <person name="Miyauchi S."/>
            <person name="Thiergart T."/>
            <person name="Pickel B."/>
            <person name="Atanasova L."/>
            <person name="Karlsson M."/>
            <person name="Huettel B."/>
            <person name="Barry K.W."/>
            <person name="Haridas S."/>
            <person name="Chen C."/>
            <person name="Bauer D."/>
            <person name="Andreopoulos W."/>
            <person name="Pangilinan J."/>
            <person name="LaButti K."/>
            <person name="Riley R."/>
            <person name="Lipzen A."/>
            <person name="Clum A."/>
            <person name="Drula E."/>
            <person name="Henrissat B."/>
            <person name="Kohler A."/>
            <person name="Grigoriev I.V."/>
            <person name="Martin F.M."/>
            <person name="Hacquard S."/>
        </authorList>
    </citation>
    <scope>NUCLEOTIDE SEQUENCE</scope>
    <source>
        <strain evidence="3">MPI-SDFR-AT-0073</strain>
    </source>
</reference>
<evidence type="ECO:0000256" key="1">
    <source>
        <dbReference type="ARBA" id="ARBA00022679"/>
    </source>
</evidence>
<evidence type="ECO:0000313" key="3">
    <source>
        <dbReference type="EMBL" id="KAH6653113.1"/>
    </source>
</evidence>
<protein>
    <recommendedName>
        <fullName evidence="2">Erythromycin biosynthesis protein CIII-like C-terminal domain-containing protein</fullName>
    </recommendedName>
</protein>
<dbReference type="GO" id="GO:0008194">
    <property type="term" value="F:UDP-glycosyltransferase activity"/>
    <property type="evidence" value="ECO:0007669"/>
    <property type="project" value="InterPro"/>
</dbReference>
<dbReference type="AlphaFoldDB" id="A0A9P8UJD7"/>